<organism evidence="3 4">
    <name type="scientific">Pandoraea thiooxydans</name>
    <dbReference type="NCBI Taxonomy" id="445709"/>
    <lineage>
        <taxon>Bacteria</taxon>
        <taxon>Pseudomonadati</taxon>
        <taxon>Pseudomonadota</taxon>
        <taxon>Betaproteobacteria</taxon>
        <taxon>Burkholderiales</taxon>
        <taxon>Burkholderiaceae</taxon>
        <taxon>Pandoraea</taxon>
    </lineage>
</organism>
<dbReference type="PANTHER" id="PTHR35562:SF2">
    <property type="entry name" value="DNA ENDONUCLEASE SMRA-RELATED"/>
    <property type="match status" value="1"/>
</dbReference>
<dbReference type="OrthoDB" id="9808881at2"/>
<dbReference type="RefSeq" id="WP_047216245.1">
    <property type="nucleotide sequence ID" value="NZ_CP011568.3"/>
</dbReference>
<dbReference type="KEGG" id="ptx:ABW99_02070"/>
<evidence type="ECO:0000256" key="1">
    <source>
        <dbReference type="SAM" id="MobiDB-lite"/>
    </source>
</evidence>
<dbReference type="PANTHER" id="PTHR35562">
    <property type="entry name" value="DNA ENDONUCLEASE SMRA-RELATED"/>
    <property type="match status" value="1"/>
</dbReference>
<dbReference type="SMART" id="SM00463">
    <property type="entry name" value="SMR"/>
    <property type="match status" value="1"/>
</dbReference>
<evidence type="ECO:0000313" key="4">
    <source>
        <dbReference type="Proteomes" id="UP000036700"/>
    </source>
</evidence>
<dbReference type="PATRIC" id="fig|445709.3.peg.451"/>
<evidence type="ECO:0000259" key="2">
    <source>
        <dbReference type="PROSITE" id="PS50828"/>
    </source>
</evidence>
<feature type="compositionally biased region" description="Basic and acidic residues" evidence="1">
    <location>
        <begin position="61"/>
        <end position="85"/>
    </location>
</feature>
<dbReference type="PROSITE" id="PS50828">
    <property type="entry name" value="SMR"/>
    <property type="match status" value="1"/>
</dbReference>
<protein>
    <submittedName>
        <fullName evidence="3">DNA mismatch repair protein MutS</fullName>
    </submittedName>
</protein>
<sequence>MGKKPPRLDLAGLAHLRNRLQDQAKAQAEERLLAEQRRREQAAEAQIFRRSVGDITPLPGKHGDERAPLERPRPEPLPRHTRQDEAAVLQESLSDEFDADTLLETDETLSFRRPGLSTTVVQRLRRGHWVIQAQIDLHGLRRDEAREALAQFLHQAVKRGLRCVRVIHGKGLGSVNREPVLKHKVRIWLAQKNEVMAFCQARAQDGGSGALVVLLQAGSPR</sequence>
<dbReference type="Gene3D" id="3.30.1370.110">
    <property type="match status" value="1"/>
</dbReference>
<accession>A0A0G3EY02</accession>
<dbReference type="AlphaFoldDB" id="A0A0G3EY02"/>
<dbReference type="InterPro" id="IPR036063">
    <property type="entry name" value="Smr_dom_sf"/>
</dbReference>
<feature type="domain" description="Smr" evidence="2">
    <location>
        <begin position="135"/>
        <end position="216"/>
    </location>
</feature>
<feature type="region of interest" description="Disordered" evidence="1">
    <location>
        <begin position="35"/>
        <end position="85"/>
    </location>
</feature>
<keyword evidence="4" id="KW-1185">Reference proteome</keyword>
<dbReference type="Proteomes" id="UP000036700">
    <property type="component" value="Chromosome"/>
</dbReference>
<dbReference type="EMBL" id="CP011568">
    <property type="protein sequence ID" value="AKJ70302.1"/>
    <property type="molecule type" value="Genomic_DNA"/>
</dbReference>
<dbReference type="STRING" id="445709.ABW99_02070"/>
<name>A0A0G3EY02_9BURK</name>
<dbReference type="SUPFAM" id="SSF160443">
    <property type="entry name" value="SMR domain-like"/>
    <property type="match status" value="1"/>
</dbReference>
<evidence type="ECO:0000313" key="3">
    <source>
        <dbReference type="EMBL" id="AKJ70302.1"/>
    </source>
</evidence>
<proteinExistence type="predicted"/>
<gene>
    <name evidence="3" type="ORF">ABW99_02070</name>
</gene>
<reference evidence="4" key="1">
    <citation type="submission" date="2015-06" db="EMBL/GenBank/DDBJ databases">
        <authorList>
            <person name="Lim Y.L."/>
            <person name="Ee R."/>
            <person name="Yong D."/>
            <person name="How K.Y."/>
            <person name="Yin W.F."/>
            <person name="Chan K.G."/>
        </authorList>
    </citation>
    <scope>NUCLEOTIDE SEQUENCE [LARGE SCALE GENOMIC DNA]</scope>
    <source>
        <strain evidence="4">DSM 25325</strain>
    </source>
</reference>
<dbReference type="InterPro" id="IPR002625">
    <property type="entry name" value="Smr_dom"/>
</dbReference>
<dbReference type="Pfam" id="PF01713">
    <property type="entry name" value="Smr"/>
    <property type="match status" value="1"/>
</dbReference>